<evidence type="ECO:0000259" key="6">
    <source>
        <dbReference type="Pfam" id="PF00171"/>
    </source>
</evidence>
<dbReference type="InterPro" id="IPR029510">
    <property type="entry name" value="Ald_DH_CS_GLU"/>
</dbReference>
<name>A0ABW7ZZP5_9ACTN</name>
<dbReference type="PROSITE" id="PS00687">
    <property type="entry name" value="ALDEHYDE_DEHYDR_GLU"/>
    <property type="match status" value="1"/>
</dbReference>
<dbReference type="SUPFAM" id="SSF53720">
    <property type="entry name" value="ALDH-like"/>
    <property type="match status" value="1"/>
</dbReference>
<evidence type="ECO:0000256" key="1">
    <source>
        <dbReference type="ARBA" id="ARBA00009986"/>
    </source>
</evidence>
<keyword evidence="8" id="KW-1185">Reference proteome</keyword>
<dbReference type="RefSeq" id="WP_397019682.1">
    <property type="nucleotide sequence ID" value="NZ_JBITMB010000002.1"/>
</dbReference>
<dbReference type="InterPro" id="IPR016163">
    <property type="entry name" value="Ald_DH_C"/>
</dbReference>
<dbReference type="PANTHER" id="PTHR42804">
    <property type="entry name" value="ALDEHYDE DEHYDROGENASE"/>
    <property type="match status" value="1"/>
</dbReference>
<dbReference type="Proteomes" id="UP001612928">
    <property type="component" value="Unassembled WGS sequence"/>
</dbReference>
<proteinExistence type="inferred from homology"/>
<evidence type="ECO:0000256" key="5">
    <source>
        <dbReference type="SAM" id="MobiDB-lite"/>
    </source>
</evidence>
<feature type="region of interest" description="Disordered" evidence="5">
    <location>
        <begin position="37"/>
        <end position="59"/>
    </location>
</feature>
<dbReference type="InterPro" id="IPR016162">
    <property type="entry name" value="Ald_DH_N"/>
</dbReference>
<protein>
    <submittedName>
        <fullName evidence="7">Aldehyde dehydrogenase family protein</fullName>
    </submittedName>
</protein>
<evidence type="ECO:0000256" key="4">
    <source>
        <dbReference type="RuleBase" id="RU003345"/>
    </source>
</evidence>
<accession>A0ABW7ZZP5</accession>
<comment type="similarity">
    <text evidence="1 4">Belongs to the aldehyde dehydrogenase family.</text>
</comment>
<organism evidence="7 8">
    <name type="scientific">Nonomuraea indica</name>
    <dbReference type="NCBI Taxonomy" id="1581193"/>
    <lineage>
        <taxon>Bacteria</taxon>
        <taxon>Bacillati</taxon>
        <taxon>Actinomycetota</taxon>
        <taxon>Actinomycetes</taxon>
        <taxon>Streptosporangiales</taxon>
        <taxon>Streptosporangiaceae</taxon>
        <taxon>Nonomuraea</taxon>
    </lineage>
</organism>
<gene>
    <name evidence="7" type="ORF">ACIBP5_08525</name>
</gene>
<dbReference type="InterPro" id="IPR015590">
    <property type="entry name" value="Aldehyde_DH_dom"/>
</dbReference>
<evidence type="ECO:0000256" key="3">
    <source>
        <dbReference type="PROSITE-ProRule" id="PRU10007"/>
    </source>
</evidence>
<keyword evidence="2 4" id="KW-0560">Oxidoreductase</keyword>
<feature type="domain" description="Aldehyde dehydrogenase" evidence="6">
    <location>
        <begin position="61"/>
        <end position="466"/>
    </location>
</feature>
<dbReference type="InterPro" id="IPR016161">
    <property type="entry name" value="Ald_DH/histidinol_DH"/>
</dbReference>
<sequence length="487" mass="50210">MRAVRDPLTGRVERPLAPVSPDRLAAVAAELRALAPAWAGRPPSPGGRAGDPGVPRPDAGWERRARALARFGEAVARDEELLAALVADTGRVAESLLERQAVAGLVARWVRQAPASLASPPERPASLPGPPGGPNVVVAGDAVPYELVGVISPWNFPLLLGLIDAVPALAAGCAVLVKPSEVTPRFIEPLARLVPDELPLRVVEGDGGTGAALIDLVDAVVFTGSVPTGSQVAQAAARAFVPAFLELGGKDPAIVLEGADLDRAASAILWGGTANAGQACQSIERIYVARPVHDEFLALLARKAAGVRLTCEGGPVGPIIEPRQADVIAAHLADAAARGAVTHTGGLVERHGGGRWCRPTVLSDVDHSMLVMTEETFGPVLPVMAVDGPDEAVALANDSAYGLSAAVFAGSEEAALAVAARLRAGAVSVNDASLTAFVHDGEKHAFGLSGLGGSRMGAASIARFLRRRAFLVNRSTGADPWWHTSEE</sequence>
<evidence type="ECO:0000313" key="8">
    <source>
        <dbReference type="Proteomes" id="UP001612928"/>
    </source>
</evidence>
<reference evidence="7 8" key="1">
    <citation type="submission" date="2024-10" db="EMBL/GenBank/DDBJ databases">
        <title>The Natural Products Discovery Center: Release of the First 8490 Sequenced Strains for Exploring Actinobacteria Biosynthetic Diversity.</title>
        <authorList>
            <person name="Kalkreuter E."/>
            <person name="Kautsar S.A."/>
            <person name="Yang D."/>
            <person name="Bader C.D."/>
            <person name="Teijaro C.N."/>
            <person name="Fluegel L."/>
            <person name="Davis C.M."/>
            <person name="Simpson J.R."/>
            <person name="Lauterbach L."/>
            <person name="Steele A.D."/>
            <person name="Gui C."/>
            <person name="Meng S."/>
            <person name="Li G."/>
            <person name="Viehrig K."/>
            <person name="Ye F."/>
            <person name="Su P."/>
            <person name="Kiefer A.F."/>
            <person name="Nichols A."/>
            <person name="Cepeda A.J."/>
            <person name="Yan W."/>
            <person name="Fan B."/>
            <person name="Jiang Y."/>
            <person name="Adhikari A."/>
            <person name="Zheng C.-J."/>
            <person name="Schuster L."/>
            <person name="Cowan T.M."/>
            <person name="Smanski M.J."/>
            <person name="Chevrette M.G."/>
            <person name="De Carvalho L.P.S."/>
            <person name="Shen B."/>
        </authorList>
    </citation>
    <scope>NUCLEOTIDE SEQUENCE [LARGE SCALE GENOMIC DNA]</scope>
    <source>
        <strain evidence="7 8">NPDC049503</strain>
    </source>
</reference>
<dbReference type="Pfam" id="PF00171">
    <property type="entry name" value="Aldedh"/>
    <property type="match status" value="1"/>
</dbReference>
<comment type="caution">
    <text evidence="7">The sequence shown here is derived from an EMBL/GenBank/DDBJ whole genome shotgun (WGS) entry which is preliminary data.</text>
</comment>
<feature type="active site" evidence="3">
    <location>
        <position position="246"/>
    </location>
</feature>
<dbReference type="Gene3D" id="3.40.605.10">
    <property type="entry name" value="Aldehyde Dehydrogenase, Chain A, domain 1"/>
    <property type="match status" value="1"/>
</dbReference>
<dbReference type="Gene3D" id="3.40.309.10">
    <property type="entry name" value="Aldehyde Dehydrogenase, Chain A, domain 2"/>
    <property type="match status" value="1"/>
</dbReference>
<dbReference type="PANTHER" id="PTHR42804:SF1">
    <property type="entry name" value="ALDEHYDE DEHYDROGENASE-RELATED"/>
    <property type="match status" value="1"/>
</dbReference>
<dbReference type="EMBL" id="JBITMB010000002">
    <property type="protein sequence ID" value="MFI7439989.1"/>
    <property type="molecule type" value="Genomic_DNA"/>
</dbReference>
<evidence type="ECO:0000313" key="7">
    <source>
        <dbReference type="EMBL" id="MFI7439989.1"/>
    </source>
</evidence>
<evidence type="ECO:0000256" key="2">
    <source>
        <dbReference type="ARBA" id="ARBA00023002"/>
    </source>
</evidence>